<dbReference type="Pfam" id="PF00483">
    <property type="entry name" value="NTP_transferase"/>
    <property type="match status" value="1"/>
</dbReference>
<dbReference type="GO" id="GO:0005829">
    <property type="term" value="C:cytosol"/>
    <property type="evidence" value="ECO:0007669"/>
    <property type="project" value="UniProtKB-SubCell"/>
</dbReference>
<evidence type="ECO:0000313" key="11">
    <source>
        <dbReference type="EMBL" id="KAL1491370.1"/>
    </source>
</evidence>
<name>A0ABD1E9U9_HYPHA</name>
<comment type="subcellular location">
    <subcellularLocation>
        <location evidence="1">Cytoplasm</location>
        <location evidence="1">Cytosol</location>
    </subcellularLocation>
</comment>
<dbReference type="Gene3D" id="2.160.10.10">
    <property type="entry name" value="Hexapeptide repeat proteins"/>
    <property type="match status" value="1"/>
</dbReference>
<dbReference type="AlphaFoldDB" id="A0ABD1E9U9"/>
<keyword evidence="12" id="KW-1185">Reference proteome</keyword>
<keyword evidence="5" id="KW-0648">Protein biosynthesis</keyword>
<keyword evidence="4" id="KW-0396">Initiation factor</keyword>
<evidence type="ECO:0000256" key="5">
    <source>
        <dbReference type="ARBA" id="ARBA00022917"/>
    </source>
</evidence>
<evidence type="ECO:0000256" key="7">
    <source>
        <dbReference type="ARBA" id="ARBA00044229"/>
    </source>
</evidence>
<proteinExistence type="inferred from homology"/>
<comment type="similarity">
    <text evidence="2">Belongs to the eIF-2B gamma/epsilon subunits family.</text>
</comment>
<dbReference type="PANTHER" id="PTHR45989">
    <property type="entry name" value="TRANSLATION INITIATION FACTOR EIF-2B SUBUNIT GAMMA"/>
    <property type="match status" value="1"/>
</dbReference>
<dbReference type="GO" id="GO:0003743">
    <property type="term" value="F:translation initiation factor activity"/>
    <property type="evidence" value="ECO:0007669"/>
    <property type="project" value="UniProtKB-KW"/>
</dbReference>
<dbReference type="SUPFAM" id="SSF53448">
    <property type="entry name" value="Nucleotide-diphospho-sugar transferases"/>
    <property type="match status" value="1"/>
</dbReference>
<comment type="subunit">
    <text evidence="9">Component of the translation initiation factor 2B (eIF2B) complex which is a heterodecamer of two sets of five different subunits: alpha, beta, gamma, delta and epsilon. Subunits alpha, beta and delta comprise a regulatory subcomplex and subunits epsilon and gamma comprise a catalytic subcomplex. Within the complex, the hexameric regulatory complex resides at the center, with the two heterodimeric catalytic subcomplexes bound on opposite sides.</text>
</comment>
<dbReference type="InterPro" id="IPR051960">
    <property type="entry name" value="eIF2B_gamma"/>
</dbReference>
<evidence type="ECO:0000256" key="8">
    <source>
        <dbReference type="ARBA" id="ARBA00045373"/>
    </source>
</evidence>
<organism evidence="11 12">
    <name type="scientific">Hypothenemus hampei</name>
    <name type="common">Coffee berry borer</name>
    <dbReference type="NCBI Taxonomy" id="57062"/>
    <lineage>
        <taxon>Eukaryota</taxon>
        <taxon>Metazoa</taxon>
        <taxon>Ecdysozoa</taxon>
        <taxon>Arthropoda</taxon>
        <taxon>Hexapoda</taxon>
        <taxon>Insecta</taxon>
        <taxon>Pterygota</taxon>
        <taxon>Neoptera</taxon>
        <taxon>Endopterygota</taxon>
        <taxon>Coleoptera</taxon>
        <taxon>Polyphaga</taxon>
        <taxon>Cucujiformia</taxon>
        <taxon>Curculionidae</taxon>
        <taxon>Scolytinae</taxon>
        <taxon>Hypothenemus</taxon>
    </lineage>
</organism>
<gene>
    <name evidence="11" type="ORF">ABEB36_011977</name>
</gene>
<comment type="caution">
    <text evidence="11">The sequence shown here is derived from an EMBL/GenBank/DDBJ whole genome shotgun (WGS) entry which is preliminary data.</text>
</comment>
<feature type="domain" description="Nucleotidyl transferase" evidence="10">
    <location>
        <begin position="9"/>
        <end position="148"/>
    </location>
</feature>
<dbReference type="PANTHER" id="PTHR45989:SF1">
    <property type="entry name" value="TRANSLATION INITIATION FACTOR EIF-2B SUBUNIT GAMMA"/>
    <property type="match status" value="1"/>
</dbReference>
<dbReference type="InterPro" id="IPR005835">
    <property type="entry name" value="NTP_transferase_dom"/>
</dbReference>
<evidence type="ECO:0000256" key="9">
    <source>
        <dbReference type="ARBA" id="ARBA00046432"/>
    </source>
</evidence>
<evidence type="ECO:0000256" key="2">
    <source>
        <dbReference type="ARBA" id="ARBA00007878"/>
    </source>
</evidence>
<evidence type="ECO:0000256" key="4">
    <source>
        <dbReference type="ARBA" id="ARBA00022540"/>
    </source>
</evidence>
<evidence type="ECO:0000256" key="3">
    <source>
        <dbReference type="ARBA" id="ARBA00022490"/>
    </source>
</evidence>
<reference evidence="11 12" key="1">
    <citation type="submission" date="2024-05" db="EMBL/GenBank/DDBJ databases">
        <title>Genetic variation in Jamaican populations of the coffee berry borer (Hypothenemus hampei).</title>
        <authorList>
            <person name="Errbii M."/>
            <person name="Myrie A."/>
        </authorList>
    </citation>
    <scope>NUCLEOTIDE SEQUENCE [LARGE SCALE GENOMIC DNA]</scope>
    <source>
        <strain evidence="11">JA-Hopewell-2020-01-JO</strain>
        <tissue evidence="11">Whole body</tissue>
    </source>
</reference>
<keyword evidence="3" id="KW-0963">Cytoplasm</keyword>
<comment type="function">
    <text evidence="8">Acts as a component of the translation initiation factor 2B (eIF2B) complex, which catalyzes the exchange of GDP for GTP on the eukaryotic initiation factor 2 (eIF2) complex gamma subunit. Its guanine nucleotide exchange factor activity is repressed when bound to eIF2 complex phosphorylated on the alpha subunit, thereby limiting the amount of methionyl-initiator methionine tRNA available to the ribosome and consequently global translation is repressed.</text>
</comment>
<dbReference type="Proteomes" id="UP001566132">
    <property type="component" value="Unassembled WGS sequence"/>
</dbReference>
<evidence type="ECO:0000313" key="12">
    <source>
        <dbReference type="Proteomes" id="UP001566132"/>
    </source>
</evidence>
<sequence>MTIQSEFQAVVLAAGRGSRMLEITSNQPKCLLPVGPKPLLWYILIKLQSCGFTDVILIVLENQKAEIQNVLDKELETGSLDLKIDFVGISEEKEDLGTAESLRLKEVQEKLKSDVLVASCDLICDLNFVEILNVFRKHNASIVSVMFPSQSGDSVVVPGPKSKQKHERDLVGIDEQTGRLVFLASESDFETDVSLPINLLKKHPKIKIYSKLIDSHIYILKHWVIQYLKNEDGFSSLKGEFIPYVVKKQLSRPQNPTNMNVSVVNTRDPRDIFNFSNENELDLMIRDASSYNDHTGDLKPTYHNDTIRCYAYIAPKGFMGLRVNTLQAYWSINGKIQEIWDKVSCNMEIVKKSSKAEIESNQIDEKCILWDGCKLKEKTSFKNCVIGSNSIVNSFSRVFNSIVMNNVVLKEK</sequence>
<protein>
    <recommendedName>
        <fullName evidence="6">Translation initiation factor eIF2B subunit gamma</fullName>
    </recommendedName>
    <alternativeName>
        <fullName evidence="7">eIF2B GDP-GTP exchange factor subunit gamma</fullName>
    </alternativeName>
</protein>
<dbReference type="EMBL" id="JBDJPC010000009">
    <property type="protein sequence ID" value="KAL1491370.1"/>
    <property type="molecule type" value="Genomic_DNA"/>
</dbReference>
<evidence type="ECO:0000256" key="6">
    <source>
        <dbReference type="ARBA" id="ARBA00044196"/>
    </source>
</evidence>
<dbReference type="CDD" id="cd04198">
    <property type="entry name" value="eIF-2B_gamma_N"/>
    <property type="match status" value="1"/>
</dbReference>
<evidence type="ECO:0000256" key="1">
    <source>
        <dbReference type="ARBA" id="ARBA00004514"/>
    </source>
</evidence>
<dbReference type="Gene3D" id="3.90.550.10">
    <property type="entry name" value="Spore Coat Polysaccharide Biosynthesis Protein SpsA, Chain A"/>
    <property type="match status" value="1"/>
</dbReference>
<dbReference type="InterPro" id="IPR029044">
    <property type="entry name" value="Nucleotide-diphossugar_trans"/>
</dbReference>
<evidence type="ECO:0000259" key="10">
    <source>
        <dbReference type="Pfam" id="PF00483"/>
    </source>
</evidence>
<accession>A0ABD1E9U9</accession>